<proteinExistence type="predicted"/>
<keyword evidence="1" id="KW-0812">Transmembrane</keyword>
<feature type="transmembrane region" description="Helical" evidence="1">
    <location>
        <begin position="188"/>
        <end position="208"/>
    </location>
</feature>
<organism evidence="2 3">
    <name type="scientific">Pseudoalteromonas lipolytica</name>
    <dbReference type="NCBI Taxonomy" id="570156"/>
    <lineage>
        <taxon>Bacteria</taxon>
        <taxon>Pseudomonadati</taxon>
        <taxon>Pseudomonadota</taxon>
        <taxon>Gammaproteobacteria</taxon>
        <taxon>Alteromonadales</taxon>
        <taxon>Pseudoalteromonadaceae</taxon>
        <taxon>Pseudoalteromonas</taxon>
    </lineage>
</organism>
<feature type="transmembrane region" description="Helical" evidence="1">
    <location>
        <begin position="271"/>
        <end position="290"/>
    </location>
</feature>
<feature type="transmembrane region" description="Helical" evidence="1">
    <location>
        <begin position="132"/>
        <end position="149"/>
    </location>
</feature>
<comment type="caution">
    <text evidence="2">The sequence shown here is derived from an EMBL/GenBank/DDBJ whole genome shotgun (WGS) entry which is preliminary data.</text>
</comment>
<sequence>MIEFIYFICIFMCIIGSVIEKQIPLFKILLLVLIAYLIGRAPETPDTYNYYFRYINAPFLVGEGSYEEGYDLLQRIGHVFSLDYIEFRYITSFLAIFLVDKVVNKLSVRASYLFLLFYCLFFIFIDTEQIRSYLAFCLVITGFYYLAFSEIKTRKIVFVCFVLAASTIHVSMFAYLPLLLISFKNKRLIVKCVAVVTLFSCIFIFMFGNNLGFIKSLMELATENSDRLSQYGASKVRFGFLYPVMAHVLSLSIVLYLNNMRKESDSIHFKNTVELMLIVNLISFIYFPLYMFNLQFFRLGRGIMMINFVFLSYLIVNSSLKSHRFYFLIFGSFLIQFLLFYYTFFVGEHVEDIIVPFFNVKNIIDTYG</sequence>
<feature type="transmembrane region" description="Helical" evidence="1">
    <location>
        <begin position="5"/>
        <end position="38"/>
    </location>
</feature>
<accession>A0ABY1GKQ3</accession>
<name>A0ABY1GKQ3_9GAMM</name>
<keyword evidence="1" id="KW-0472">Membrane</keyword>
<feature type="transmembrane region" description="Helical" evidence="1">
    <location>
        <begin position="106"/>
        <end position="125"/>
    </location>
</feature>
<keyword evidence="1" id="KW-1133">Transmembrane helix</keyword>
<feature type="transmembrane region" description="Helical" evidence="1">
    <location>
        <begin position="240"/>
        <end position="259"/>
    </location>
</feature>
<keyword evidence="3" id="KW-1185">Reference proteome</keyword>
<protein>
    <submittedName>
        <fullName evidence="2">EpsG family protein</fullName>
    </submittedName>
</protein>
<evidence type="ECO:0000256" key="1">
    <source>
        <dbReference type="SAM" id="Phobius"/>
    </source>
</evidence>
<feature type="transmembrane region" description="Helical" evidence="1">
    <location>
        <begin position="296"/>
        <end position="316"/>
    </location>
</feature>
<dbReference type="Proteomes" id="UP000183805">
    <property type="component" value="Unassembled WGS sequence"/>
</dbReference>
<evidence type="ECO:0000313" key="2">
    <source>
        <dbReference type="EMBL" id="SFT78450.1"/>
    </source>
</evidence>
<feature type="transmembrane region" description="Helical" evidence="1">
    <location>
        <begin position="155"/>
        <end position="176"/>
    </location>
</feature>
<dbReference type="Pfam" id="PF14897">
    <property type="entry name" value="EpsG"/>
    <property type="match status" value="1"/>
</dbReference>
<dbReference type="EMBL" id="FPAZ01000009">
    <property type="protein sequence ID" value="SFT78450.1"/>
    <property type="molecule type" value="Genomic_DNA"/>
</dbReference>
<dbReference type="InterPro" id="IPR049458">
    <property type="entry name" value="EpsG-like"/>
</dbReference>
<feature type="transmembrane region" description="Helical" evidence="1">
    <location>
        <begin position="325"/>
        <end position="344"/>
    </location>
</feature>
<reference evidence="2 3" key="1">
    <citation type="submission" date="2016-10" db="EMBL/GenBank/DDBJ databases">
        <authorList>
            <person name="Varghese N."/>
            <person name="Submissions S."/>
        </authorList>
    </citation>
    <scope>NUCLEOTIDE SEQUENCE [LARGE SCALE GENOMIC DNA]</scope>
    <source>
        <strain evidence="2 3">CGMCC 1.8499</strain>
    </source>
</reference>
<evidence type="ECO:0000313" key="3">
    <source>
        <dbReference type="Proteomes" id="UP000183805"/>
    </source>
</evidence>
<gene>
    <name evidence="2" type="ORF">SAMN04487854_109205</name>
</gene>